<feature type="domain" description="PIK-related kinase FAT" evidence="1">
    <location>
        <begin position="29"/>
        <end position="125"/>
    </location>
</feature>
<sequence length="127" mass="13689">MFPPSKVDGLLARLTGGPGAAAARMQLAAMGVAAAWRMGRWELLQEYLSLVEDGWEVAGLSQQDEWELCMGALLAALHAGNVDGVRSGLVHARRDILAILPAISQESYTRAYPQLAKLAMLQELEVS</sequence>
<comment type="caution">
    <text evidence="2">The sequence shown here is derived from an EMBL/GenBank/DDBJ whole genome shotgun (WGS) entry which is preliminary data.</text>
</comment>
<accession>A0ABQ7FUS0</accession>
<dbReference type="InterPro" id="IPR003151">
    <property type="entry name" value="PIK-rel_kinase_FAT"/>
</dbReference>
<evidence type="ECO:0000313" key="2">
    <source>
        <dbReference type="EMBL" id="KAF5825851.1"/>
    </source>
</evidence>
<dbReference type="Proteomes" id="UP000815325">
    <property type="component" value="Unassembled WGS sequence"/>
</dbReference>
<keyword evidence="3" id="KW-1185">Reference proteome</keyword>
<gene>
    <name evidence="2" type="ORF">DUNSADRAFT_6362</name>
</gene>
<organism evidence="2 3">
    <name type="scientific">Dunaliella salina</name>
    <name type="common">Green alga</name>
    <name type="synonym">Protococcus salinus</name>
    <dbReference type="NCBI Taxonomy" id="3046"/>
    <lineage>
        <taxon>Eukaryota</taxon>
        <taxon>Viridiplantae</taxon>
        <taxon>Chlorophyta</taxon>
        <taxon>core chlorophytes</taxon>
        <taxon>Chlorophyceae</taxon>
        <taxon>CS clade</taxon>
        <taxon>Chlamydomonadales</taxon>
        <taxon>Dunaliellaceae</taxon>
        <taxon>Dunaliella</taxon>
    </lineage>
</organism>
<proteinExistence type="predicted"/>
<evidence type="ECO:0000313" key="3">
    <source>
        <dbReference type="Proteomes" id="UP000815325"/>
    </source>
</evidence>
<reference evidence="2" key="1">
    <citation type="submission" date="2017-08" db="EMBL/GenBank/DDBJ databases">
        <authorList>
            <person name="Polle J.E."/>
            <person name="Barry K."/>
            <person name="Cushman J."/>
            <person name="Schmutz J."/>
            <person name="Tran D."/>
            <person name="Hathwaick L.T."/>
            <person name="Yim W.C."/>
            <person name="Jenkins J."/>
            <person name="Mckie-Krisberg Z.M."/>
            <person name="Prochnik S."/>
            <person name="Lindquist E."/>
            <person name="Dockter R.B."/>
            <person name="Adam C."/>
            <person name="Molina H."/>
            <person name="Bunkerborg J."/>
            <person name="Jin E."/>
            <person name="Buchheim M."/>
            <person name="Magnuson J."/>
        </authorList>
    </citation>
    <scope>NUCLEOTIDE SEQUENCE</scope>
    <source>
        <strain evidence="2">CCAP 19/18</strain>
    </source>
</reference>
<dbReference type="Pfam" id="PF02259">
    <property type="entry name" value="FAT"/>
    <property type="match status" value="1"/>
</dbReference>
<name>A0ABQ7FUS0_DUNSA</name>
<protein>
    <recommendedName>
        <fullName evidence="1">PIK-related kinase FAT domain-containing protein</fullName>
    </recommendedName>
</protein>
<evidence type="ECO:0000259" key="1">
    <source>
        <dbReference type="Pfam" id="PF02259"/>
    </source>
</evidence>
<dbReference type="EMBL" id="MU071820">
    <property type="protein sequence ID" value="KAF5825851.1"/>
    <property type="molecule type" value="Genomic_DNA"/>
</dbReference>